<gene>
    <name evidence="1" type="ORF">METZ01_LOCUS512388</name>
</gene>
<organism evidence="1">
    <name type="scientific">marine metagenome</name>
    <dbReference type="NCBI Taxonomy" id="408172"/>
    <lineage>
        <taxon>unclassified sequences</taxon>
        <taxon>metagenomes</taxon>
        <taxon>ecological metagenomes</taxon>
    </lineage>
</organism>
<dbReference type="GO" id="GO:0005737">
    <property type="term" value="C:cytoplasm"/>
    <property type="evidence" value="ECO:0007669"/>
    <property type="project" value="TreeGrafter"/>
</dbReference>
<dbReference type="EMBL" id="UINC01228285">
    <property type="protein sequence ID" value="SVE59534.1"/>
    <property type="molecule type" value="Genomic_DNA"/>
</dbReference>
<proteinExistence type="predicted"/>
<dbReference type="GO" id="GO:0016791">
    <property type="term" value="F:phosphatase activity"/>
    <property type="evidence" value="ECO:0007669"/>
    <property type="project" value="TreeGrafter"/>
</dbReference>
<feature type="non-terminal residue" evidence="1">
    <location>
        <position position="1"/>
    </location>
</feature>
<dbReference type="AlphaFoldDB" id="A0A383ESJ2"/>
<dbReference type="Gene3D" id="3.40.50.1000">
    <property type="entry name" value="HAD superfamily/HAD-like"/>
    <property type="match status" value="1"/>
</dbReference>
<sequence>VIYQGDSLISGAKESINLLRQNNIPYRFITNATRMTKKNLVTKLQAMGLILEVNEVFAAPHAAVEYCKNMKYTSIDLVVPDNEIEEDFIDFDLHAENPQAIVLGDMGNLFTFDLLNTLFKKTLNGAEIVAMHKNRYWHSGNGLALDLGAFVAALEFA</sequence>
<dbReference type="InterPro" id="IPR006357">
    <property type="entry name" value="HAD-SF_hydro_IIA"/>
</dbReference>
<dbReference type="PANTHER" id="PTHR19288:SF46">
    <property type="entry name" value="HALOACID DEHALOGENASE-LIKE HYDROLASE DOMAIN-CONTAINING PROTEIN 2"/>
    <property type="match status" value="1"/>
</dbReference>
<dbReference type="SUPFAM" id="SSF56784">
    <property type="entry name" value="HAD-like"/>
    <property type="match status" value="1"/>
</dbReference>
<evidence type="ECO:0000313" key="1">
    <source>
        <dbReference type="EMBL" id="SVE59534.1"/>
    </source>
</evidence>
<dbReference type="PANTHER" id="PTHR19288">
    <property type="entry name" value="4-NITROPHENYLPHOSPHATASE-RELATED"/>
    <property type="match status" value="1"/>
</dbReference>
<accession>A0A383ESJ2</accession>
<feature type="non-terminal residue" evidence="1">
    <location>
        <position position="157"/>
    </location>
</feature>
<dbReference type="Pfam" id="PF13344">
    <property type="entry name" value="Hydrolase_6"/>
    <property type="match status" value="1"/>
</dbReference>
<dbReference type="InterPro" id="IPR036412">
    <property type="entry name" value="HAD-like_sf"/>
</dbReference>
<reference evidence="1" key="1">
    <citation type="submission" date="2018-05" db="EMBL/GenBank/DDBJ databases">
        <authorList>
            <person name="Lanie J.A."/>
            <person name="Ng W.-L."/>
            <person name="Kazmierczak K.M."/>
            <person name="Andrzejewski T.M."/>
            <person name="Davidsen T.M."/>
            <person name="Wayne K.J."/>
            <person name="Tettelin H."/>
            <person name="Glass J.I."/>
            <person name="Rusch D."/>
            <person name="Podicherti R."/>
            <person name="Tsui H.-C.T."/>
            <person name="Winkler M.E."/>
        </authorList>
    </citation>
    <scope>NUCLEOTIDE SEQUENCE</scope>
</reference>
<name>A0A383ESJ2_9ZZZZ</name>
<dbReference type="InterPro" id="IPR023214">
    <property type="entry name" value="HAD_sf"/>
</dbReference>
<protein>
    <submittedName>
        <fullName evidence="1">Uncharacterized protein</fullName>
    </submittedName>
</protein>